<feature type="compositionally biased region" description="Basic residues" evidence="2">
    <location>
        <begin position="178"/>
        <end position="220"/>
    </location>
</feature>
<sequence length="285" mass="31834">MVDHKDTDSDKKLVDNFVKHATTHNRVLEEEYCWREIKRRYKKSNDSRDRSPVSNYAQSEQQLDALERALRADAKRKLELQATRSLPSAAGGQNAKEFWRTLARQHCDTGRWGHDGWEELQNEGPIPFRRSNTTNTGAAAASDDGNYDSVKVKTASLPPKLPYQYTVEKETKEQEVKKPKKKAKHKISHSKSKRKHAKRKRKSKLKKAKKLKKKKGKSMKARSPSSSSSTTSSSSSSSTSSSSSSSSSSSRASSPSHSSASSTTSSTGSDDEVEWQELKVQQSCP</sequence>
<feature type="compositionally biased region" description="Basic and acidic residues" evidence="2">
    <location>
        <begin position="167"/>
        <end position="177"/>
    </location>
</feature>
<feature type="compositionally biased region" description="Low complexity" evidence="2">
    <location>
        <begin position="131"/>
        <end position="144"/>
    </location>
</feature>
<evidence type="ECO:0000313" key="4">
    <source>
        <dbReference type="WBParaSite" id="TREG1_32390.1"/>
    </source>
</evidence>
<reference evidence="3" key="1">
    <citation type="submission" date="2022-06" db="EMBL/GenBank/DDBJ databases">
        <authorList>
            <person name="Berger JAMES D."/>
            <person name="Berger JAMES D."/>
        </authorList>
    </citation>
    <scope>NUCLEOTIDE SEQUENCE [LARGE SCALE GENOMIC DNA]</scope>
</reference>
<dbReference type="Proteomes" id="UP000050795">
    <property type="component" value="Unassembled WGS sequence"/>
</dbReference>
<evidence type="ECO:0000256" key="1">
    <source>
        <dbReference type="SAM" id="Coils"/>
    </source>
</evidence>
<proteinExistence type="predicted"/>
<dbReference type="AlphaFoldDB" id="A0AA85JHJ4"/>
<feature type="coiled-coil region" evidence="1">
    <location>
        <begin position="56"/>
        <end position="83"/>
    </location>
</feature>
<reference evidence="4" key="2">
    <citation type="submission" date="2023-11" db="UniProtKB">
        <authorList>
            <consortium name="WormBaseParasite"/>
        </authorList>
    </citation>
    <scope>IDENTIFICATION</scope>
</reference>
<evidence type="ECO:0000256" key="2">
    <source>
        <dbReference type="SAM" id="MobiDB-lite"/>
    </source>
</evidence>
<accession>A0AA85JHJ4</accession>
<feature type="compositionally biased region" description="Low complexity" evidence="2">
    <location>
        <begin position="221"/>
        <end position="268"/>
    </location>
</feature>
<dbReference type="WBParaSite" id="TREG1_32390.1">
    <property type="protein sequence ID" value="TREG1_32390.1"/>
    <property type="gene ID" value="TREG1_32390"/>
</dbReference>
<keyword evidence="3" id="KW-1185">Reference proteome</keyword>
<keyword evidence="1" id="KW-0175">Coiled coil</keyword>
<name>A0AA85JHJ4_TRIRE</name>
<protein>
    <submittedName>
        <fullName evidence="4">Uncharacterized protein</fullName>
    </submittedName>
</protein>
<feature type="region of interest" description="Disordered" evidence="2">
    <location>
        <begin position="113"/>
        <end position="285"/>
    </location>
</feature>
<evidence type="ECO:0000313" key="3">
    <source>
        <dbReference type="Proteomes" id="UP000050795"/>
    </source>
</evidence>
<organism evidence="3 4">
    <name type="scientific">Trichobilharzia regenti</name>
    <name type="common">Nasal bird schistosome</name>
    <dbReference type="NCBI Taxonomy" id="157069"/>
    <lineage>
        <taxon>Eukaryota</taxon>
        <taxon>Metazoa</taxon>
        <taxon>Spiralia</taxon>
        <taxon>Lophotrochozoa</taxon>
        <taxon>Platyhelminthes</taxon>
        <taxon>Trematoda</taxon>
        <taxon>Digenea</taxon>
        <taxon>Strigeidida</taxon>
        <taxon>Schistosomatoidea</taxon>
        <taxon>Schistosomatidae</taxon>
        <taxon>Trichobilharzia</taxon>
    </lineage>
</organism>